<keyword evidence="8" id="KW-1185">Reference proteome</keyword>
<dbReference type="EMBL" id="CP036433">
    <property type="protein sequence ID" value="QDU92622.1"/>
    <property type="molecule type" value="Genomic_DNA"/>
</dbReference>
<name>A0A518DLB1_9BACT</name>
<dbReference type="Gene3D" id="1.10.10.10">
    <property type="entry name" value="Winged helix-like DNA-binding domain superfamily/Winged helix DNA-binding domain"/>
    <property type="match status" value="1"/>
</dbReference>
<dbReference type="InterPro" id="IPR013325">
    <property type="entry name" value="RNA_pol_sigma_r2"/>
</dbReference>
<dbReference type="NCBIfam" id="TIGR02937">
    <property type="entry name" value="sigma70-ECF"/>
    <property type="match status" value="1"/>
</dbReference>
<gene>
    <name evidence="7" type="ORF">Pla8534_03700</name>
</gene>
<dbReference type="InterPro" id="IPR014284">
    <property type="entry name" value="RNA_pol_sigma-70_dom"/>
</dbReference>
<evidence type="ECO:0000256" key="1">
    <source>
        <dbReference type="ARBA" id="ARBA00010641"/>
    </source>
</evidence>
<dbReference type="KEGG" id="lcre:Pla8534_03700"/>
<dbReference type="Proteomes" id="UP000317648">
    <property type="component" value="Chromosome"/>
</dbReference>
<comment type="similarity">
    <text evidence="1">Belongs to the sigma-70 factor family. ECF subfamily.</text>
</comment>
<evidence type="ECO:0000256" key="2">
    <source>
        <dbReference type="ARBA" id="ARBA00023015"/>
    </source>
</evidence>
<dbReference type="AlphaFoldDB" id="A0A518DLB1"/>
<organism evidence="7 8">
    <name type="scientific">Lignipirellula cremea</name>
    <dbReference type="NCBI Taxonomy" id="2528010"/>
    <lineage>
        <taxon>Bacteria</taxon>
        <taxon>Pseudomonadati</taxon>
        <taxon>Planctomycetota</taxon>
        <taxon>Planctomycetia</taxon>
        <taxon>Pirellulales</taxon>
        <taxon>Pirellulaceae</taxon>
        <taxon>Lignipirellula</taxon>
    </lineage>
</organism>
<keyword evidence="2" id="KW-0805">Transcription regulation</keyword>
<sequence>MNEQLAWPSDQWMAALAAGDSAVQQEFWNRYAGPLHRIADRQLSQKLKRRVDPEDVVQSACRTFFRRVGEGEFDLADQNDVWRLMLTITLNKARMQARFHGRDRRRMDREQALPEDPGQGISFYEEGLAEVDFSDFLDALLRRLSEEQQAILKRTLESQTQDEIAAAIGCSQRTVRRMQGRIRELLREILQQDLELGESESPSPS</sequence>
<dbReference type="SUPFAM" id="SSF88659">
    <property type="entry name" value="Sigma3 and sigma4 domains of RNA polymerase sigma factors"/>
    <property type="match status" value="1"/>
</dbReference>
<dbReference type="GO" id="GO:0003677">
    <property type="term" value="F:DNA binding"/>
    <property type="evidence" value="ECO:0007669"/>
    <property type="project" value="UniProtKB-KW"/>
</dbReference>
<evidence type="ECO:0000259" key="6">
    <source>
        <dbReference type="Pfam" id="PF07638"/>
    </source>
</evidence>
<dbReference type="InterPro" id="IPR053812">
    <property type="entry name" value="HTH_Sigma70_ECF-like"/>
</dbReference>
<dbReference type="Pfam" id="PF07638">
    <property type="entry name" value="Sigma70_ECF"/>
    <property type="match status" value="1"/>
</dbReference>
<feature type="domain" description="RNA polymerase sigma-70 ECF-like HTH" evidence="6">
    <location>
        <begin position="11"/>
        <end position="188"/>
    </location>
</feature>
<dbReference type="SUPFAM" id="SSF88946">
    <property type="entry name" value="Sigma2 domain of RNA polymerase sigma factors"/>
    <property type="match status" value="1"/>
</dbReference>
<keyword evidence="3" id="KW-0731">Sigma factor</keyword>
<keyword evidence="5" id="KW-0804">Transcription</keyword>
<proteinExistence type="inferred from homology"/>
<dbReference type="GO" id="GO:0016987">
    <property type="term" value="F:sigma factor activity"/>
    <property type="evidence" value="ECO:0007669"/>
    <property type="project" value="UniProtKB-KW"/>
</dbReference>
<evidence type="ECO:0000256" key="5">
    <source>
        <dbReference type="ARBA" id="ARBA00023163"/>
    </source>
</evidence>
<dbReference type="InterPro" id="IPR039425">
    <property type="entry name" value="RNA_pol_sigma-70-like"/>
</dbReference>
<evidence type="ECO:0000256" key="3">
    <source>
        <dbReference type="ARBA" id="ARBA00023082"/>
    </source>
</evidence>
<evidence type="ECO:0000313" key="7">
    <source>
        <dbReference type="EMBL" id="QDU92622.1"/>
    </source>
</evidence>
<dbReference type="PANTHER" id="PTHR43133">
    <property type="entry name" value="RNA POLYMERASE ECF-TYPE SIGMA FACTO"/>
    <property type="match status" value="1"/>
</dbReference>
<keyword evidence="4" id="KW-0238">DNA-binding</keyword>
<dbReference type="Gene3D" id="1.10.1740.10">
    <property type="match status" value="1"/>
</dbReference>
<dbReference type="PANTHER" id="PTHR43133:SF8">
    <property type="entry name" value="RNA POLYMERASE SIGMA FACTOR HI_1459-RELATED"/>
    <property type="match status" value="1"/>
</dbReference>
<dbReference type="InterPro" id="IPR036388">
    <property type="entry name" value="WH-like_DNA-bd_sf"/>
</dbReference>
<dbReference type="GO" id="GO:0006352">
    <property type="term" value="P:DNA-templated transcription initiation"/>
    <property type="evidence" value="ECO:0007669"/>
    <property type="project" value="InterPro"/>
</dbReference>
<protein>
    <submittedName>
        <fullName evidence="7">RNA polymerase sigma factor</fullName>
    </submittedName>
</protein>
<reference evidence="7 8" key="1">
    <citation type="submission" date="2019-02" db="EMBL/GenBank/DDBJ databases">
        <title>Deep-cultivation of Planctomycetes and their phenomic and genomic characterization uncovers novel biology.</title>
        <authorList>
            <person name="Wiegand S."/>
            <person name="Jogler M."/>
            <person name="Boedeker C."/>
            <person name="Pinto D."/>
            <person name="Vollmers J."/>
            <person name="Rivas-Marin E."/>
            <person name="Kohn T."/>
            <person name="Peeters S.H."/>
            <person name="Heuer A."/>
            <person name="Rast P."/>
            <person name="Oberbeckmann S."/>
            <person name="Bunk B."/>
            <person name="Jeske O."/>
            <person name="Meyerdierks A."/>
            <person name="Storesund J.E."/>
            <person name="Kallscheuer N."/>
            <person name="Luecker S."/>
            <person name="Lage O.M."/>
            <person name="Pohl T."/>
            <person name="Merkel B.J."/>
            <person name="Hornburger P."/>
            <person name="Mueller R.-W."/>
            <person name="Bruemmer F."/>
            <person name="Labrenz M."/>
            <person name="Spormann A.M."/>
            <person name="Op den Camp H."/>
            <person name="Overmann J."/>
            <person name="Amann R."/>
            <person name="Jetten M.S.M."/>
            <person name="Mascher T."/>
            <person name="Medema M.H."/>
            <person name="Devos D.P."/>
            <person name="Kaster A.-K."/>
            <person name="Ovreas L."/>
            <person name="Rohde M."/>
            <person name="Galperin M.Y."/>
            <person name="Jogler C."/>
        </authorList>
    </citation>
    <scope>NUCLEOTIDE SEQUENCE [LARGE SCALE GENOMIC DNA]</scope>
    <source>
        <strain evidence="7 8">Pla85_3_4</strain>
    </source>
</reference>
<dbReference type="InterPro" id="IPR013324">
    <property type="entry name" value="RNA_pol_sigma_r3/r4-like"/>
</dbReference>
<accession>A0A518DLB1</accession>
<evidence type="ECO:0000256" key="4">
    <source>
        <dbReference type="ARBA" id="ARBA00023125"/>
    </source>
</evidence>
<evidence type="ECO:0000313" key="8">
    <source>
        <dbReference type="Proteomes" id="UP000317648"/>
    </source>
</evidence>